<feature type="domain" description="RimM N-terminal" evidence="6">
    <location>
        <begin position="5"/>
        <end position="86"/>
    </location>
</feature>
<gene>
    <name evidence="5 8" type="primary">rimM</name>
    <name evidence="8" type="ORF">H9779_06865</name>
</gene>
<dbReference type="InterPro" id="IPR002676">
    <property type="entry name" value="RimM_N"/>
</dbReference>
<dbReference type="HAMAP" id="MF_00014">
    <property type="entry name" value="Ribosome_mat_RimM"/>
    <property type="match status" value="1"/>
</dbReference>
<reference evidence="8" key="2">
    <citation type="submission" date="2021-04" db="EMBL/GenBank/DDBJ databases">
        <authorList>
            <person name="Gilroy R."/>
        </authorList>
    </citation>
    <scope>NUCLEOTIDE SEQUENCE</scope>
    <source>
        <strain evidence="8">CHK169-11906</strain>
    </source>
</reference>
<dbReference type="GO" id="GO:0005737">
    <property type="term" value="C:cytoplasm"/>
    <property type="evidence" value="ECO:0007669"/>
    <property type="project" value="UniProtKB-SubCell"/>
</dbReference>
<dbReference type="Proteomes" id="UP000824259">
    <property type="component" value="Unassembled WGS sequence"/>
</dbReference>
<dbReference type="InterPro" id="IPR011961">
    <property type="entry name" value="RimM"/>
</dbReference>
<comment type="subcellular location">
    <subcellularLocation>
        <location evidence="5">Cytoplasm</location>
    </subcellularLocation>
</comment>
<keyword evidence="2 5" id="KW-0690">Ribosome biogenesis</keyword>
<evidence type="ECO:0000256" key="5">
    <source>
        <dbReference type="HAMAP-Rule" id="MF_00014"/>
    </source>
</evidence>
<feature type="domain" description="Ribosome maturation factor RimM PRC barrel" evidence="7">
    <location>
        <begin position="96"/>
        <end position="160"/>
    </location>
</feature>
<name>A0A9D2L4W9_9BACT</name>
<dbReference type="AlphaFoldDB" id="A0A9D2L4W9"/>
<evidence type="ECO:0000313" key="9">
    <source>
        <dbReference type="Proteomes" id="UP000824259"/>
    </source>
</evidence>
<dbReference type="GO" id="GO:0006364">
    <property type="term" value="P:rRNA processing"/>
    <property type="evidence" value="ECO:0007669"/>
    <property type="project" value="UniProtKB-UniRule"/>
</dbReference>
<keyword evidence="1 5" id="KW-0963">Cytoplasm</keyword>
<sequence>MLLSVARVSKLFGVEGGVLLNLYTTFPDDFSTEEPLFVKIDSLAVPLFCDRFERRGKTGALVLFADIDSERRAQELVGKELFIEEEERDDDEFYFEDLIGFEVRIGRKRGEITDLYDHDFNPLFEVEIDGRRVLIPAVEEFIAHIDFEKRFVKMVLPEGLLDLD</sequence>
<comment type="domain">
    <text evidence="5">The PRC barrel domain binds ribosomal protein uS19.</text>
</comment>
<dbReference type="Pfam" id="PF24986">
    <property type="entry name" value="PRC_RimM"/>
    <property type="match status" value="1"/>
</dbReference>
<evidence type="ECO:0000313" key="8">
    <source>
        <dbReference type="EMBL" id="HJA99297.1"/>
    </source>
</evidence>
<dbReference type="SUPFAM" id="SSF50447">
    <property type="entry name" value="Translation proteins"/>
    <property type="match status" value="1"/>
</dbReference>
<protein>
    <recommendedName>
        <fullName evidence="5">Ribosome maturation factor RimM</fullName>
    </recommendedName>
</protein>
<dbReference type="InterPro" id="IPR036976">
    <property type="entry name" value="RimM_N_sf"/>
</dbReference>
<dbReference type="NCBIfam" id="TIGR02273">
    <property type="entry name" value="16S_RimM"/>
    <property type="match status" value="1"/>
</dbReference>
<dbReference type="PANTHER" id="PTHR33692:SF1">
    <property type="entry name" value="RIBOSOME MATURATION FACTOR RIMM"/>
    <property type="match status" value="1"/>
</dbReference>
<organism evidence="8 9">
    <name type="scientific">Candidatus Alistipes avicola</name>
    <dbReference type="NCBI Taxonomy" id="2838432"/>
    <lineage>
        <taxon>Bacteria</taxon>
        <taxon>Pseudomonadati</taxon>
        <taxon>Bacteroidota</taxon>
        <taxon>Bacteroidia</taxon>
        <taxon>Bacteroidales</taxon>
        <taxon>Rikenellaceae</taxon>
        <taxon>Alistipes</taxon>
    </lineage>
</organism>
<dbReference type="SUPFAM" id="SSF50346">
    <property type="entry name" value="PRC-barrel domain"/>
    <property type="match status" value="1"/>
</dbReference>
<evidence type="ECO:0000259" key="6">
    <source>
        <dbReference type="Pfam" id="PF01782"/>
    </source>
</evidence>
<dbReference type="EMBL" id="DWYR01000021">
    <property type="protein sequence ID" value="HJA99297.1"/>
    <property type="molecule type" value="Genomic_DNA"/>
</dbReference>
<proteinExistence type="inferred from homology"/>
<evidence type="ECO:0000256" key="2">
    <source>
        <dbReference type="ARBA" id="ARBA00022517"/>
    </source>
</evidence>
<comment type="caution">
    <text evidence="8">The sequence shown here is derived from an EMBL/GenBank/DDBJ whole genome shotgun (WGS) entry which is preliminary data.</text>
</comment>
<comment type="similarity">
    <text evidence="5">Belongs to the RimM family.</text>
</comment>
<evidence type="ECO:0000256" key="3">
    <source>
        <dbReference type="ARBA" id="ARBA00022552"/>
    </source>
</evidence>
<dbReference type="Gene3D" id="2.30.30.240">
    <property type="entry name" value="PRC-barrel domain"/>
    <property type="match status" value="1"/>
</dbReference>
<keyword evidence="4 5" id="KW-0143">Chaperone</keyword>
<dbReference type="GO" id="GO:0043022">
    <property type="term" value="F:ribosome binding"/>
    <property type="evidence" value="ECO:0007669"/>
    <property type="project" value="InterPro"/>
</dbReference>
<comment type="function">
    <text evidence="5">An accessory protein needed during the final step in the assembly of 30S ribosomal subunit, possibly for assembly of the head region. Essential for efficient processing of 16S rRNA. May be needed both before and after RbfA during the maturation of 16S rRNA. It has affinity for free ribosomal 30S subunits but not for 70S ribosomes.</text>
</comment>
<dbReference type="GO" id="GO:0005840">
    <property type="term" value="C:ribosome"/>
    <property type="evidence" value="ECO:0007669"/>
    <property type="project" value="InterPro"/>
</dbReference>
<dbReference type="InterPro" id="IPR009000">
    <property type="entry name" value="Transl_B-barrel_sf"/>
</dbReference>
<evidence type="ECO:0000256" key="1">
    <source>
        <dbReference type="ARBA" id="ARBA00022490"/>
    </source>
</evidence>
<dbReference type="InterPro" id="IPR011033">
    <property type="entry name" value="PRC_barrel-like_sf"/>
</dbReference>
<keyword evidence="3 5" id="KW-0698">rRNA processing</keyword>
<reference evidence="8" key="1">
    <citation type="journal article" date="2021" name="PeerJ">
        <title>Extensive microbial diversity within the chicken gut microbiome revealed by metagenomics and culture.</title>
        <authorList>
            <person name="Gilroy R."/>
            <person name="Ravi A."/>
            <person name="Getino M."/>
            <person name="Pursley I."/>
            <person name="Horton D.L."/>
            <person name="Alikhan N.F."/>
            <person name="Baker D."/>
            <person name="Gharbi K."/>
            <person name="Hall N."/>
            <person name="Watson M."/>
            <person name="Adriaenssens E.M."/>
            <person name="Foster-Nyarko E."/>
            <person name="Jarju S."/>
            <person name="Secka A."/>
            <person name="Antonio M."/>
            <person name="Oren A."/>
            <person name="Chaudhuri R.R."/>
            <person name="La Ragione R."/>
            <person name="Hildebrand F."/>
            <person name="Pallen M.J."/>
        </authorList>
    </citation>
    <scope>NUCLEOTIDE SEQUENCE</scope>
    <source>
        <strain evidence="8">CHK169-11906</strain>
    </source>
</reference>
<dbReference type="GO" id="GO:0042274">
    <property type="term" value="P:ribosomal small subunit biogenesis"/>
    <property type="evidence" value="ECO:0007669"/>
    <property type="project" value="UniProtKB-UniRule"/>
</dbReference>
<evidence type="ECO:0000259" key="7">
    <source>
        <dbReference type="Pfam" id="PF24986"/>
    </source>
</evidence>
<dbReference type="InterPro" id="IPR056792">
    <property type="entry name" value="PRC_RimM"/>
</dbReference>
<dbReference type="PANTHER" id="PTHR33692">
    <property type="entry name" value="RIBOSOME MATURATION FACTOR RIMM"/>
    <property type="match status" value="1"/>
</dbReference>
<accession>A0A9D2L4W9</accession>
<dbReference type="Pfam" id="PF01782">
    <property type="entry name" value="RimM"/>
    <property type="match status" value="1"/>
</dbReference>
<evidence type="ECO:0000256" key="4">
    <source>
        <dbReference type="ARBA" id="ARBA00023186"/>
    </source>
</evidence>
<comment type="subunit">
    <text evidence="5">Binds ribosomal protein uS19.</text>
</comment>
<dbReference type="Gene3D" id="2.40.30.60">
    <property type="entry name" value="RimM"/>
    <property type="match status" value="1"/>
</dbReference>